<keyword evidence="2" id="KW-0805">Transcription regulation</keyword>
<comment type="subcellular location">
    <subcellularLocation>
        <location evidence="1">Nucleus</location>
    </subcellularLocation>
</comment>
<protein>
    <submittedName>
        <fullName evidence="8">WRKY2 transcription factor</fullName>
    </submittedName>
</protein>
<accession>A0A0M4FL68</accession>
<evidence type="ECO:0000259" key="7">
    <source>
        <dbReference type="PROSITE" id="PS50811"/>
    </source>
</evidence>
<keyword evidence="4" id="KW-0804">Transcription</keyword>
<dbReference type="SMART" id="SM00774">
    <property type="entry name" value="WRKY"/>
    <property type="match status" value="1"/>
</dbReference>
<dbReference type="SUPFAM" id="SSF118290">
    <property type="entry name" value="WRKY DNA-binding domain"/>
    <property type="match status" value="1"/>
</dbReference>
<dbReference type="InterPro" id="IPR003657">
    <property type="entry name" value="WRKY_dom"/>
</dbReference>
<evidence type="ECO:0000256" key="3">
    <source>
        <dbReference type="ARBA" id="ARBA00023125"/>
    </source>
</evidence>
<dbReference type="InterPro" id="IPR044810">
    <property type="entry name" value="WRKY_plant"/>
</dbReference>
<dbReference type="GO" id="GO:0003700">
    <property type="term" value="F:DNA-binding transcription factor activity"/>
    <property type="evidence" value="ECO:0007669"/>
    <property type="project" value="InterPro"/>
</dbReference>
<dbReference type="InterPro" id="IPR036576">
    <property type="entry name" value="WRKY_dom_sf"/>
</dbReference>
<feature type="domain" description="WRKY" evidence="7">
    <location>
        <begin position="108"/>
        <end position="173"/>
    </location>
</feature>
<dbReference type="AlphaFoldDB" id="A0A0M4FL68"/>
<reference evidence="8" key="1">
    <citation type="journal article" date="2015" name="Int J Genomics">
        <title>Isolation, Expression, and Promoter Analysis of GbWRKY2: A Novel Transcription Factor Gene from Ginkgo biloba.</title>
        <authorList>
            <person name="Liao Y.L."/>
            <person name="Shen Y.B."/>
            <person name="Chang J."/>
            <person name="Zhang W.W."/>
            <person name="Cheng S.Y."/>
            <person name="Xu F."/>
        </authorList>
    </citation>
    <scope>NUCLEOTIDE SEQUENCE</scope>
    <source>
        <tissue evidence="8">Leaf</tissue>
    </source>
</reference>
<name>A0A0M4FL68_GINBI</name>
<dbReference type="PANTHER" id="PTHR31221">
    <property type="entry name" value="WRKY TRANSCRIPTION FACTOR PROTEIN 1-RELATED"/>
    <property type="match status" value="1"/>
</dbReference>
<evidence type="ECO:0000313" key="8">
    <source>
        <dbReference type="EMBL" id="ALC78712.1"/>
    </source>
</evidence>
<dbReference type="GO" id="GO:0043565">
    <property type="term" value="F:sequence-specific DNA binding"/>
    <property type="evidence" value="ECO:0007669"/>
    <property type="project" value="InterPro"/>
</dbReference>
<dbReference type="Pfam" id="PF03106">
    <property type="entry name" value="WRKY"/>
    <property type="match status" value="1"/>
</dbReference>
<dbReference type="EMBL" id="KP987204">
    <property type="protein sequence ID" value="ALC78711.1"/>
    <property type="molecule type" value="mRNA"/>
</dbReference>
<dbReference type="EMBL" id="KP987205">
    <property type="protein sequence ID" value="ALC78712.1"/>
    <property type="molecule type" value="Genomic_DNA"/>
</dbReference>
<keyword evidence="3" id="KW-0238">DNA-binding</keyword>
<dbReference type="PROSITE" id="PS50811">
    <property type="entry name" value="WRKY"/>
    <property type="match status" value="1"/>
</dbReference>
<dbReference type="Gene3D" id="2.20.25.80">
    <property type="entry name" value="WRKY domain"/>
    <property type="match status" value="1"/>
</dbReference>
<evidence type="ECO:0000256" key="6">
    <source>
        <dbReference type="SAM" id="MobiDB-lite"/>
    </source>
</evidence>
<dbReference type="FunFam" id="2.20.25.80:FF:000001">
    <property type="entry name" value="WRKY transcription factor 33"/>
    <property type="match status" value="1"/>
</dbReference>
<evidence type="ECO:0000256" key="2">
    <source>
        <dbReference type="ARBA" id="ARBA00023015"/>
    </source>
</evidence>
<sequence length="337" mass="36250">MGVGAARATHEAGERAEGVGAVIKVEDPSSTPPRQNSCRLESSGTPEHSSVSASDDDDGRAPADKLLGDDVDEDESVSKRRKKENNTVDIIGATRTIREPRVVVQTTSDIDILDDGYRWRKYGQKVVKGNPNPRSYYKCTNAGCPVRKHVERASHDPKAVITTYEGKHNHDVPAARNSSHNSAGTGNGPSATVLQNNATSSTTAIALAGSQLQDTVSHFDGHPDLGNNYAKHNYMFGRAANSNLNSQDRNVGIADQGTGAGMGLGVFGLNNGHCERQQTEVPSSFSMHINPATHGFAGNGFNDSIQSFFGQTKERDGGLIRPKEEQKDNFCFETSFH</sequence>
<feature type="compositionally biased region" description="Polar residues" evidence="6">
    <location>
        <begin position="176"/>
        <end position="189"/>
    </location>
</feature>
<feature type="region of interest" description="Disordered" evidence="6">
    <location>
        <begin position="169"/>
        <end position="189"/>
    </location>
</feature>
<evidence type="ECO:0000256" key="4">
    <source>
        <dbReference type="ARBA" id="ARBA00023163"/>
    </source>
</evidence>
<feature type="region of interest" description="Disordered" evidence="6">
    <location>
        <begin position="1"/>
        <end position="81"/>
    </location>
</feature>
<feature type="compositionally biased region" description="Basic and acidic residues" evidence="6">
    <location>
        <begin position="59"/>
        <end position="68"/>
    </location>
</feature>
<proteinExistence type="evidence at transcript level"/>
<dbReference type="GO" id="GO:0005634">
    <property type="term" value="C:nucleus"/>
    <property type="evidence" value="ECO:0007669"/>
    <property type="project" value="UniProtKB-SubCell"/>
</dbReference>
<organism evidence="8">
    <name type="scientific">Ginkgo biloba</name>
    <name type="common">Ginkgo</name>
    <name type="synonym">Maidenhair tree</name>
    <dbReference type="NCBI Taxonomy" id="3311"/>
    <lineage>
        <taxon>Eukaryota</taxon>
        <taxon>Viridiplantae</taxon>
        <taxon>Streptophyta</taxon>
        <taxon>Embryophyta</taxon>
        <taxon>Tracheophyta</taxon>
        <taxon>Spermatophyta</taxon>
        <taxon>Ginkgoidae</taxon>
        <taxon>Ginkgoales</taxon>
        <taxon>Ginkgoaceae</taxon>
        <taxon>Ginkgo</taxon>
    </lineage>
</organism>
<dbReference type="PANTHER" id="PTHR31221:SF193">
    <property type="entry name" value="WRKY TRANSCRIPTION FACTOR PROTEIN 1-RELATED"/>
    <property type="match status" value="1"/>
</dbReference>
<feature type="compositionally biased region" description="Basic and acidic residues" evidence="6">
    <location>
        <begin position="8"/>
        <end position="17"/>
    </location>
</feature>
<keyword evidence="5" id="KW-0539">Nucleus</keyword>
<feature type="compositionally biased region" description="Polar residues" evidence="6">
    <location>
        <begin position="28"/>
        <end position="53"/>
    </location>
</feature>
<evidence type="ECO:0000256" key="1">
    <source>
        <dbReference type="ARBA" id="ARBA00004123"/>
    </source>
</evidence>
<evidence type="ECO:0000256" key="5">
    <source>
        <dbReference type="ARBA" id="ARBA00023242"/>
    </source>
</evidence>